<dbReference type="RefSeq" id="WP_220636305.1">
    <property type="nucleotide sequence ID" value="NZ_CAJQUM010000001.1"/>
</dbReference>
<comment type="function">
    <text evidence="8">Involved in the transmission of sensory signals from the chemoreceptors to the flagellar motors. CheA is autophosphorylated; it can transfer its phosphate group to either CheB or CheY.</text>
</comment>
<dbReference type="PANTHER" id="PTHR43395:SF8">
    <property type="entry name" value="HISTIDINE KINASE"/>
    <property type="match status" value="1"/>
</dbReference>
<keyword evidence="4 10" id="KW-0597">Phosphoprotein</keyword>
<dbReference type="SUPFAM" id="SSF55874">
    <property type="entry name" value="ATPase domain of HSP90 chaperone/DNA topoisomerase II/histidine kinase"/>
    <property type="match status" value="1"/>
</dbReference>
<feature type="modified residue" description="Phosphohistidine" evidence="9">
    <location>
        <position position="636"/>
    </location>
</feature>
<dbReference type="SUPFAM" id="SSF47226">
    <property type="entry name" value="Histidine-containing phosphotransfer domain, HPT domain"/>
    <property type="match status" value="4"/>
</dbReference>
<evidence type="ECO:0000313" key="16">
    <source>
        <dbReference type="Proteomes" id="UP000742786"/>
    </source>
</evidence>
<dbReference type="InterPro" id="IPR036061">
    <property type="entry name" value="CheW-like_dom_sf"/>
</dbReference>
<evidence type="ECO:0000256" key="8">
    <source>
        <dbReference type="ARBA" id="ARBA00035100"/>
    </source>
</evidence>
<evidence type="ECO:0000256" key="10">
    <source>
        <dbReference type="PROSITE-ProRule" id="PRU00169"/>
    </source>
</evidence>
<dbReference type="SMART" id="SM00448">
    <property type="entry name" value="REC"/>
    <property type="match status" value="1"/>
</dbReference>
<keyword evidence="7" id="KW-0902">Two-component regulatory system</keyword>
<dbReference type="PROSITE" id="PS50110">
    <property type="entry name" value="RESPONSE_REGULATORY"/>
    <property type="match status" value="1"/>
</dbReference>
<dbReference type="PRINTS" id="PR00344">
    <property type="entry name" value="BCTRLSENSOR"/>
</dbReference>
<dbReference type="Pfam" id="PF02518">
    <property type="entry name" value="HATPase_c"/>
    <property type="match status" value="1"/>
</dbReference>
<dbReference type="PROSITE" id="PS50851">
    <property type="entry name" value="CHEW"/>
    <property type="match status" value="1"/>
</dbReference>
<feature type="domain" description="HPt" evidence="14">
    <location>
        <begin position="589"/>
        <end position="696"/>
    </location>
</feature>
<evidence type="ECO:0000256" key="2">
    <source>
        <dbReference type="ARBA" id="ARBA00012438"/>
    </source>
</evidence>
<evidence type="ECO:0000259" key="11">
    <source>
        <dbReference type="PROSITE" id="PS50109"/>
    </source>
</evidence>
<dbReference type="InterPro" id="IPR004358">
    <property type="entry name" value="Sig_transdc_His_kin-like_C"/>
</dbReference>
<dbReference type="Proteomes" id="UP000742786">
    <property type="component" value="Unassembled WGS sequence"/>
</dbReference>
<dbReference type="PROSITE" id="PS50109">
    <property type="entry name" value="HIS_KIN"/>
    <property type="match status" value="1"/>
</dbReference>
<evidence type="ECO:0000256" key="3">
    <source>
        <dbReference type="ARBA" id="ARBA00021495"/>
    </source>
</evidence>
<feature type="modified residue" description="Phosphohistidine" evidence="9">
    <location>
        <position position="781"/>
    </location>
</feature>
<evidence type="ECO:0000256" key="9">
    <source>
        <dbReference type="PROSITE-ProRule" id="PRU00110"/>
    </source>
</evidence>
<accession>A0A916N2Z6</accession>
<dbReference type="InterPro" id="IPR002545">
    <property type="entry name" value="CheW-lke_dom"/>
</dbReference>
<dbReference type="Gene3D" id="3.40.50.2300">
    <property type="match status" value="1"/>
</dbReference>
<feature type="domain" description="Histidine kinase" evidence="11">
    <location>
        <begin position="971"/>
        <end position="1174"/>
    </location>
</feature>
<sequence length="1450" mass="156585">MNLELDIGPLSWVKEEIELALGRAAELLQKYATHQDAALLAGVRTHLHQAHGALAVVGLDGITEFARAIERLLDALAQGAASWSPALGEAAQEGIASLRQYLDELIAGLPDQALRLLPVYRRLNAASGTQETAAADLFFPDLTQRPPKRAAGSTQLDEQARQARLRAARLGFERGRAKWLKQDASGIRDMRNSTAMIETLQEQPAARAFWWVTLAWFDALALGGIADDDAARRLCGHIDEQVRLLRDGAQAVPERLMRDVLYDVAMAAVSNERIDLVRAAYRLRELVPVEATAGDPREAALREMRERLGSSVDDWDQFCAGAAIALPRFHEQSAQLLTLAQQLGHVDLARLVAALANAANLLRKNPLLHSDALAGEVATALLLTENAVNRFDALDGGFVAQVDALTGRLNALQRGETLPSHELPALQALAQRAGNRSVLRQRGRDLRDDLRQVERALDVFFRDSAKAEALAGVAQTLQQIAGVFEQLGQPRAVQVTQECARRIGTFLVPGHERQPGEFEEVARKISALDFFVEQLQRGPTDLDALLAPPPLSTSGSETAPAPAAAGIPGGAVAAESVTNEAARLAHANAEEVDNELLAVFIEEAAQALDTIGIQLGGSMTSPANPEPLSILRRCFHTLKGSSSMVGLMDFGETAHAVETVLERHLQSGGPATPELHEMVDTARHVVSDWIGNLQRGAGTPDTTSLLRQCEAIRQQPAQHAEAVRTKPPAVADMEQTRAKSQTLLPVFLEECADLIPAVAAGFSCWRNEGKSGAESLQRILHTIKGSARMAGAVDIGETIHNIETRIAAAQATAVVTPELIDELETGFDRIVNRIGALRAAPEAGAEAPQPMLRVPAGLVDTMVNEAGEIAIARAHIEGSAKSLRASLGDLTENVARLRTHLRELEIQAESRIQSNAQSHGSEESIQEFDPLEMDRFTRMQELTRILAEDVNDVATVEHGLLHDLDQVDAALTQQARLARELAQQLMGVRMVPFSTIAERLRRVLRMTAGEAGKKIGLVIEGGAVELDRSVLERVTGPLEHLLRNAVVHGIETGDQRAAAGKPAQGEVRLALLQAGNEVQISVGDDGRGLDYPCIRDEAVKRGLLGADQETSEAQLEQLIYRPGFTTVTRLSESAGRGVGLDVVKSEIAAMGGHVDVRAQAGRGTTFSLHLPLTQAVLPVVLVKSGRRTFAIPASMVVQASDMKAEAMVQLRSAAELEWQGQRLALHYLPRLLGDSATQPLLQHRHWVLVLRGGVQQIALEVDALVGNEEVVIKNIGPQLAHVPGISGATVLSHGEVVLIVNPLLLVNAQLAQTQPRAPVPVAEPAPAALPPLVMVVDDSLTVRKITGRLLDRAGYRVMTAKDGVDTLEQLAEAVPAVMLLDIEMPRMDGFELLRRLRADARFKSLPVIMITSRIADKHRNYALELGVNNYLGKPYDEAELLAMIAGFIAR</sequence>
<dbReference type="InterPro" id="IPR005467">
    <property type="entry name" value="His_kinase_dom"/>
</dbReference>
<feature type="domain" description="CheW-like" evidence="13">
    <location>
        <begin position="1176"/>
        <end position="1311"/>
    </location>
</feature>
<dbReference type="InterPro" id="IPR003594">
    <property type="entry name" value="HATPase_dom"/>
</dbReference>
<feature type="modified residue" description="4-aspartylphosphate" evidence="10">
    <location>
        <position position="1381"/>
    </location>
</feature>
<feature type="modified residue" description="Phosphohistidine" evidence="9">
    <location>
        <position position="48"/>
    </location>
</feature>
<dbReference type="CDD" id="cd00088">
    <property type="entry name" value="HPT"/>
    <property type="match status" value="2"/>
</dbReference>
<evidence type="ECO:0000256" key="6">
    <source>
        <dbReference type="ARBA" id="ARBA00022777"/>
    </source>
</evidence>
<dbReference type="Gene3D" id="3.30.565.10">
    <property type="entry name" value="Histidine kinase-like ATPase, C-terminal domain"/>
    <property type="match status" value="1"/>
</dbReference>
<dbReference type="SUPFAM" id="SSF50341">
    <property type="entry name" value="CheW-like"/>
    <property type="match status" value="1"/>
</dbReference>
<evidence type="ECO:0000256" key="5">
    <source>
        <dbReference type="ARBA" id="ARBA00022679"/>
    </source>
</evidence>
<dbReference type="InterPro" id="IPR051315">
    <property type="entry name" value="Bact_Chemotaxis_CheA"/>
</dbReference>
<feature type="domain" description="HPt" evidence="14">
    <location>
        <begin position="736"/>
        <end position="837"/>
    </location>
</feature>
<dbReference type="GO" id="GO:0005737">
    <property type="term" value="C:cytoplasm"/>
    <property type="evidence" value="ECO:0007669"/>
    <property type="project" value="InterPro"/>
</dbReference>
<keyword evidence="5" id="KW-0808">Transferase</keyword>
<feature type="domain" description="HPt" evidence="14">
    <location>
        <begin position="9"/>
        <end position="105"/>
    </location>
</feature>
<dbReference type="PROSITE" id="PS50894">
    <property type="entry name" value="HPT"/>
    <property type="match status" value="3"/>
</dbReference>
<evidence type="ECO:0000259" key="12">
    <source>
        <dbReference type="PROSITE" id="PS50110"/>
    </source>
</evidence>
<evidence type="ECO:0000259" key="14">
    <source>
        <dbReference type="PROSITE" id="PS50894"/>
    </source>
</evidence>
<dbReference type="InterPro" id="IPR058661">
    <property type="entry name" value="FimL_2nd"/>
</dbReference>
<dbReference type="EMBL" id="CAJQUM010000001">
    <property type="protein sequence ID" value="CAG4884454.1"/>
    <property type="molecule type" value="Genomic_DNA"/>
</dbReference>
<dbReference type="SMART" id="SM00073">
    <property type="entry name" value="HPT"/>
    <property type="match status" value="3"/>
</dbReference>
<dbReference type="SUPFAM" id="SSF52172">
    <property type="entry name" value="CheY-like"/>
    <property type="match status" value="1"/>
</dbReference>
<dbReference type="Pfam" id="PF01627">
    <property type="entry name" value="Hpt"/>
    <property type="match status" value="3"/>
</dbReference>
<dbReference type="Pfam" id="PF01584">
    <property type="entry name" value="CheW"/>
    <property type="match status" value="1"/>
</dbReference>
<dbReference type="EC" id="2.7.13.3" evidence="2"/>
<feature type="domain" description="Response regulatory" evidence="12">
    <location>
        <begin position="1332"/>
        <end position="1448"/>
    </location>
</feature>
<evidence type="ECO:0000259" key="13">
    <source>
        <dbReference type="PROSITE" id="PS50851"/>
    </source>
</evidence>
<comment type="catalytic activity">
    <reaction evidence="1">
        <text>ATP + protein L-histidine = ADP + protein N-phospho-L-histidine.</text>
        <dbReference type="EC" id="2.7.13.3"/>
    </reaction>
</comment>
<protein>
    <recommendedName>
        <fullName evidence="3">Chemotaxis protein CheA</fullName>
        <ecNumber evidence="2">2.7.13.3</ecNumber>
    </recommendedName>
</protein>
<name>A0A916N2Z6_9PROT</name>
<dbReference type="FunFam" id="3.30.565.10:FF:000016">
    <property type="entry name" value="Chemotaxis protein CheA, putative"/>
    <property type="match status" value="1"/>
</dbReference>
<dbReference type="GO" id="GO:0006935">
    <property type="term" value="P:chemotaxis"/>
    <property type="evidence" value="ECO:0007669"/>
    <property type="project" value="InterPro"/>
</dbReference>
<dbReference type="InterPro" id="IPR036641">
    <property type="entry name" value="HPT_dom_sf"/>
</dbReference>
<dbReference type="Gene3D" id="1.20.120.160">
    <property type="entry name" value="HPT domain"/>
    <property type="match status" value="3"/>
</dbReference>
<evidence type="ECO:0000256" key="7">
    <source>
        <dbReference type="ARBA" id="ARBA00023012"/>
    </source>
</evidence>
<evidence type="ECO:0000256" key="1">
    <source>
        <dbReference type="ARBA" id="ARBA00000085"/>
    </source>
</evidence>
<proteinExistence type="predicted"/>
<dbReference type="InterPro" id="IPR001789">
    <property type="entry name" value="Sig_transdc_resp-reg_receiver"/>
</dbReference>
<dbReference type="Gene3D" id="2.30.30.40">
    <property type="entry name" value="SH3 Domains"/>
    <property type="match status" value="1"/>
</dbReference>
<dbReference type="SMART" id="SM00387">
    <property type="entry name" value="HATPase_c"/>
    <property type="match status" value="1"/>
</dbReference>
<dbReference type="SMART" id="SM01231">
    <property type="entry name" value="H-kinase_dim"/>
    <property type="match status" value="1"/>
</dbReference>
<evidence type="ECO:0000313" key="15">
    <source>
        <dbReference type="EMBL" id="CAG4884454.1"/>
    </source>
</evidence>
<dbReference type="PANTHER" id="PTHR43395">
    <property type="entry name" value="SENSOR HISTIDINE KINASE CHEA"/>
    <property type="match status" value="1"/>
</dbReference>
<dbReference type="InterPro" id="IPR004105">
    <property type="entry name" value="CheA-like_dim"/>
</dbReference>
<dbReference type="Pfam" id="PF00072">
    <property type="entry name" value="Response_reg"/>
    <property type="match status" value="1"/>
</dbReference>
<gene>
    <name evidence="15" type="ORF">GTOL_12337</name>
</gene>
<dbReference type="InterPro" id="IPR036890">
    <property type="entry name" value="HATPase_C_sf"/>
</dbReference>
<evidence type="ECO:0000256" key="4">
    <source>
        <dbReference type="ARBA" id="ARBA00022553"/>
    </source>
</evidence>
<dbReference type="InterPro" id="IPR011006">
    <property type="entry name" value="CheY-like_superfamily"/>
</dbReference>
<organism evidence="15 16">
    <name type="scientific">Georgfuchsia toluolica</name>
    <dbReference type="NCBI Taxonomy" id="424218"/>
    <lineage>
        <taxon>Bacteria</taxon>
        <taxon>Pseudomonadati</taxon>
        <taxon>Pseudomonadota</taxon>
        <taxon>Betaproteobacteria</taxon>
        <taxon>Nitrosomonadales</taxon>
        <taxon>Sterolibacteriaceae</taxon>
        <taxon>Georgfuchsia</taxon>
    </lineage>
</organism>
<reference evidence="15" key="1">
    <citation type="submission" date="2021-04" db="EMBL/GenBank/DDBJ databases">
        <authorList>
            <person name="Hornung B."/>
        </authorList>
    </citation>
    <scope>NUCLEOTIDE SEQUENCE</scope>
    <source>
        <strain evidence="15">G5G6</strain>
    </source>
</reference>
<dbReference type="InterPro" id="IPR008207">
    <property type="entry name" value="Sig_transdc_His_kin_Hpt_dom"/>
</dbReference>
<comment type="caution">
    <text evidence="15">The sequence shown here is derived from an EMBL/GenBank/DDBJ whole genome shotgun (WGS) entry which is preliminary data.</text>
</comment>
<dbReference type="SMART" id="SM00260">
    <property type="entry name" value="CheW"/>
    <property type="match status" value="1"/>
</dbReference>
<dbReference type="GO" id="GO:0000155">
    <property type="term" value="F:phosphorelay sensor kinase activity"/>
    <property type="evidence" value="ECO:0007669"/>
    <property type="project" value="InterPro"/>
</dbReference>
<keyword evidence="16" id="KW-1185">Reference proteome</keyword>
<keyword evidence="6 15" id="KW-0418">Kinase</keyword>
<dbReference type="Pfam" id="PF26379">
    <property type="entry name" value="FimL_2nd"/>
    <property type="match status" value="1"/>
</dbReference>